<dbReference type="AlphaFoldDB" id="L9W892"/>
<dbReference type="EMBL" id="AOHW01000007">
    <property type="protein sequence ID" value="ELY45542.1"/>
    <property type="molecule type" value="Genomic_DNA"/>
</dbReference>
<feature type="region of interest" description="Disordered" evidence="1">
    <location>
        <begin position="26"/>
        <end position="49"/>
    </location>
</feature>
<feature type="domain" description="DUF4399" evidence="2">
    <location>
        <begin position="45"/>
        <end position="115"/>
    </location>
</feature>
<protein>
    <recommendedName>
        <fullName evidence="2">DUF4399 domain-containing protein</fullName>
    </recommendedName>
</protein>
<evidence type="ECO:0000256" key="1">
    <source>
        <dbReference type="SAM" id="MobiDB-lite"/>
    </source>
</evidence>
<evidence type="ECO:0000313" key="4">
    <source>
        <dbReference type="Proteomes" id="UP000011599"/>
    </source>
</evidence>
<dbReference type="InterPro" id="IPR025512">
    <property type="entry name" value="DUF4399"/>
</dbReference>
<organism evidence="3 4">
    <name type="scientific">Natronorubrum tibetense GA33</name>
    <dbReference type="NCBI Taxonomy" id="1114856"/>
    <lineage>
        <taxon>Archaea</taxon>
        <taxon>Methanobacteriati</taxon>
        <taxon>Methanobacteriota</taxon>
        <taxon>Stenosarchaea group</taxon>
        <taxon>Halobacteria</taxon>
        <taxon>Halobacteriales</taxon>
        <taxon>Natrialbaceae</taxon>
        <taxon>Natronorubrum</taxon>
    </lineage>
</organism>
<reference evidence="3 4" key="1">
    <citation type="journal article" date="2014" name="PLoS Genet.">
        <title>Phylogenetically driven sequencing of extremely halophilic archaea reveals strategies for static and dynamic osmo-response.</title>
        <authorList>
            <person name="Becker E.A."/>
            <person name="Seitzer P.M."/>
            <person name="Tritt A."/>
            <person name="Larsen D."/>
            <person name="Krusor M."/>
            <person name="Yao A.I."/>
            <person name="Wu D."/>
            <person name="Madern D."/>
            <person name="Eisen J.A."/>
            <person name="Darling A.E."/>
            <person name="Facciotti M.T."/>
        </authorList>
    </citation>
    <scope>NUCLEOTIDE SEQUENCE [LARGE SCALE GENOMIC DNA]</scope>
    <source>
        <strain evidence="3 4">GA33</strain>
    </source>
</reference>
<dbReference type="PATRIC" id="fig|1114856.3.peg.816"/>
<feature type="compositionally biased region" description="Acidic residues" evidence="1">
    <location>
        <begin position="26"/>
        <end position="45"/>
    </location>
</feature>
<dbReference type="Proteomes" id="UP000011599">
    <property type="component" value="Unassembled WGS sequence"/>
</dbReference>
<accession>L9W892</accession>
<dbReference type="Pfam" id="PF14347">
    <property type="entry name" value="DUF4399"/>
    <property type="match status" value="1"/>
</dbReference>
<sequence length="149" mass="15919">MSPNDGDVVTSPVEIEMEIEDFELQAVDADDGNDGGDDDEADAPDDGAGHLHVIVDEGCVDPGYLIPLEGGYLHPTEGVTQIELDLEPGEYDLCAQAGDDQHNAYNMIDELSIEVAEDVDDGNEDDESETGDDDDNETGDGDNDSDDEN</sequence>
<gene>
    <name evidence="3" type="ORF">C496_03938</name>
</gene>
<comment type="caution">
    <text evidence="3">The sequence shown here is derived from an EMBL/GenBank/DDBJ whole genome shotgun (WGS) entry which is preliminary data.</text>
</comment>
<feature type="region of interest" description="Disordered" evidence="1">
    <location>
        <begin position="115"/>
        <end position="149"/>
    </location>
</feature>
<proteinExistence type="predicted"/>
<name>L9W892_9EURY</name>
<evidence type="ECO:0000259" key="2">
    <source>
        <dbReference type="Pfam" id="PF14347"/>
    </source>
</evidence>
<keyword evidence="4" id="KW-1185">Reference proteome</keyword>
<evidence type="ECO:0000313" key="3">
    <source>
        <dbReference type="EMBL" id="ELY45542.1"/>
    </source>
</evidence>
<dbReference type="RefSeq" id="WP_006088549.1">
    <property type="nucleotide sequence ID" value="NZ_AOHW01000007.1"/>
</dbReference>
<dbReference type="eggNOG" id="arCOG02921">
    <property type="taxonomic scope" value="Archaea"/>
</dbReference>
<dbReference type="OrthoDB" id="205749at2157"/>